<reference evidence="2" key="2">
    <citation type="submission" date="2015-01" db="EMBL/GenBank/DDBJ databases">
        <title>Evolutionary Origins and Diversification of the Mycorrhizal Mutualists.</title>
        <authorList>
            <consortium name="DOE Joint Genome Institute"/>
            <consortium name="Mycorrhizal Genomics Consortium"/>
            <person name="Kohler A."/>
            <person name="Kuo A."/>
            <person name="Nagy L.G."/>
            <person name="Floudas D."/>
            <person name="Copeland A."/>
            <person name="Barry K.W."/>
            <person name="Cichocki N."/>
            <person name="Veneault-Fourrey C."/>
            <person name="LaButti K."/>
            <person name="Lindquist E.A."/>
            <person name="Lipzen A."/>
            <person name="Lundell T."/>
            <person name="Morin E."/>
            <person name="Murat C."/>
            <person name="Riley R."/>
            <person name="Ohm R."/>
            <person name="Sun H."/>
            <person name="Tunlid A."/>
            <person name="Henrissat B."/>
            <person name="Grigoriev I.V."/>
            <person name="Hibbett D.S."/>
            <person name="Martin F."/>
        </authorList>
    </citation>
    <scope>NUCLEOTIDE SEQUENCE [LARGE SCALE GENOMIC DNA]</scope>
    <source>
        <strain evidence="2">441</strain>
    </source>
</reference>
<dbReference type="AlphaFoldDB" id="A0A0C9Z2K5"/>
<keyword evidence="2" id="KW-1185">Reference proteome</keyword>
<dbReference type="HOGENOM" id="CLU_126151_0_0_1"/>
<dbReference type="EMBL" id="KN833728">
    <property type="protein sequence ID" value="KIK23271.1"/>
    <property type="molecule type" value="Genomic_DNA"/>
</dbReference>
<gene>
    <name evidence="1" type="ORF">PISMIDRAFT_466407</name>
</gene>
<protein>
    <submittedName>
        <fullName evidence="1">Uncharacterized protein</fullName>
    </submittedName>
</protein>
<dbReference type="OrthoDB" id="2627879at2759"/>
<proteinExistence type="predicted"/>
<evidence type="ECO:0000313" key="2">
    <source>
        <dbReference type="Proteomes" id="UP000054018"/>
    </source>
</evidence>
<accession>A0A0C9Z2K5</accession>
<evidence type="ECO:0000313" key="1">
    <source>
        <dbReference type="EMBL" id="KIK23271.1"/>
    </source>
</evidence>
<dbReference type="Proteomes" id="UP000054018">
    <property type="component" value="Unassembled WGS sequence"/>
</dbReference>
<organism evidence="1 2">
    <name type="scientific">Pisolithus microcarpus 441</name>
    <dbReference type="NCBI Taxonomy" id="765257"/>
    <lineage>
        <taxon>Eukaryota</taxon>
        <taxon>Fungi</taxon>
        <taxon>Dikarya</taxon>
        <taxon>Basidiomycota</taxon>
        <taxon>Agaricomycotina</taxon>
        <taxon>Agaricomycetes</taxon>
        <taxon>Agaricomycetidae</taxon>
        <taxon>Boletales</taxon>
        <taxon>Sclerodermatineae</taxon>
        <taxon>Pisolithaceae</taxon>
        <taxon>Pisolithus</taxon>
    </lineage>
</organism>
<name>A0A0C9Z2K5_9AGAM</name>
<reference evidence="1 2" key="1">
    <citation type="submission" date="2014-04" db="EMBL/GenBank/DDBJ databases">
        <authorList>
            <consortium name="DOE Joint Genome Institute"/>
            <person name="Kuo A."/>
            <person name="Kohler A."/>
            <person name="Costa M.D."/>
            <person name="Nagy L.G."/>
            <person name="Floudas D."/>
            <person name="Copeland A."/>
            <person name="Barry K.W."/>
            <person name="Cichocki N."/>
            <person name="Veneault-Fourrey C."/>
            <person name="LaButti K."/>
            <person name="Lindquist E.A."/>
            <person name="Lipzen A."/>
            <person name="Lundell T."/>
            <person name="Morin E."/>
            <person name="Murat C."/>
            <person name="Sun H."/>
            <person name="Tunlid A."/>
            <person name="Henrissat B."/>
            <person name="Grigoriev I.V."/>
            <person name="Hibbett D.S."/>
            <person name="Martin F."/>
            <person name="Nordberg H.P."/>
            <person name="Cantor M.N."/>
            <person name="Hua S.X."/>
        </authorList>
    </citation>
    <scope>NUCLEOTIDE SEQUENCE [LARGE SCALE GENOMIC DNA]</scope>
    <source>
        <strain evidence="1 2">441</strain>
    </source>
</reference>
<sequence length="157" mass="17371">MPSFAEPPFQRYEKLNDGTIISGEHVIRSIQEFESKIKVIKTEHGDAVVYAVTSNDQNAETYKIVIGTVEIDIAVDMNKSMTVIEVYLRLPTCFKVQIAKGSGNLSEGVTLTIGYPPFIRGSLTLKLDGKDVVLEYPFDAFGLHFGGGIVIFTLPWI</sequence>